<evidence type="ECO:0000256" key="1">
    <source>
        <dbReference type="ARBA" id="ARBA00004123"/>
    </source>
</evidence>
<reference evidence="5" key="1">
    <citation type="submission" date="2022-11" db="UniProtKB">
        <authorList>
            <consortium name="WormBaseParasite"/>
        </authorList>
    </citation>
    <scope>IDENTIFICATION</scope>
</reference>
<evidence type="ECO:0000313" key="5">
    <source>
        <dbReference type="WBParaSite" id="jg6080"/>
    </source>
</evidence>
<dbReference type="InterPro" id="IPR050863">
    <property type="entry name" value="CenT-Element_Derived"/>
</dbReference>
<dbReference type="SMART" id="SM00674">
    <property type="entry name" value="CENPB"/>
    <property type="match status" value="1"/>
</dbReference>
<comment type="subcellular location">
    <subcellularLocation>
        <location evidence="1">Nucleus</location>
    </subcellularLocation>
</comment>
<name>A0A915EHX6_9BILA</name>
<evidence type="ECO:0000259" key="3">
    <source>
        <dbReference type="PROSITE" id="PS51253"/>
    </source>
</evidence>
<evidence type="ECO:0000313" key="4">
    <source>
        <dbReference type="Proteomes" id="UP000887574"/>
    </source>
</evidence>
<feature type="domain" description="HTH CENPB-type" evidence="3">
    <location>
        <begin position="1"/>
        <end position="68"/>
    </location>
</feature>
<dbReference type="Pfam" id="PF03221">
    <property type="entry name" value="HTH_Tnp_Tc5"/>
    <property type="match status" value="1"/>
</dbReference>
<dbReference type="SUPFAM" id="SSF46689">
    <property type="entry name" value="Homeodomain-like"/>
    <property type="match status" value="1"/>
</dbReference>
<organism evidence="4 5">
    <name type="scientific">Ditylenchus dipsaci</name>
    <dbReference type="NCBI Taxonomy" id="166011"/>
    <lineage>
        <taxon>Eukaryota</taxon>
        <taxon>Metazoa</taxon>
        <taxon>Ecdysozoa</taxon>
        <taxon>Nematoda</taxon>
        <taxon>Chromadorea</taxon>
        <taxon>Rhabditida</taxon>
        <taxon>Tylenchina</taxon>
        <taxon>Tylenchomorpha</taxon>
        <taxon>Sphaerularioidea</taxon>
        <taxon>Anguinidae</taxon>
        <taxon>Anguininae</taxon>
        <taxon>Ditylenchus</taxon>
    </lineage>
</organism>
<dbReference type="PANTHER" id="PTHR19303:SF73">
    <property type="entry name" value="PROTEIN PDC2"/>
    <property type="match status" value="1"/>
</dbReference>
<dbReference type="GO" id="GO:0005634">
    <property type="term" value="C:nucleus"/>
    <property type="evidence" value="ECO:0007669"/>
    <property type="project" value="UniProtKB-SubCell"/>
</dbReference>
<sequence length="127" mass="14400">MDTSQGKRKIDLSTKWLKQTRAQNVPVGGDILMEKAQTLASKLNIIGFEASRGWLEKFKHRHGIRFKMEQGEAGAVDVESLARWQGEVLRSSLVDYSPNDIFNVDETGLFWKVLLEKTMAFQGLAKM</sequence>
<dbReference type="InterPro" id="IPR006600">
    <property type="entry name" value="HTH_CenpB_DNA-bd_dom"/>
</dbReference>
<protein>
    <submittedName>
        <fullName evidence="5">HTH CENPB-type domain-containing protein</fullName>
    </submittedName>
</protein>
<proteinExistence type="predicted"/>
<dbReference type="Proteomes" id="UP000887574">
    <property type="component" value="Unplaced"/>
</dbReference>
<evidence type="ECO:0000256" key="2">
    <source>
        <dbReference type="ARBA" id="ARBA00023125"/>
    </source>
</evidence>
<dbReference type="PROSITE" id="PS51253">
    <property type="entry name" value="HTH_CENPB"/>
    <property type="match status" value="1"/>
</dbReference>
<dbReference type="Gene3D" id="1.10.10.60">
    <property type="entry name" value="Homeodomain-like"/>
    <property type="match status" value="1"/>
</dbReference>
<dbReference type="WBParaSite" id="jg6080">
    <property type="protein sequence ID" value="jg6080"/>
    <property type="gene ID" value="jg6080"/>
</dbReference>
<keyword evidence="2" id="KW-0238">DNA-binding</keyword>
<keyword evidence="4" id="KW-1185">Reference proteome</keyword>
<dbReference type="GO" id="GO:0003677">
    <property type="term" value="F:DNA binding"/>
    <property type="evidence" value="ECO:0007669"/>
    <property type="project" value="UniProtKB-KW"/>
</dbReference>
<dbReference type="AlphaFoldDB" id="A0A915EHX6"/>
<accession>A0A915EHX6</accession>
<dbReference type="InterPro" id="IPR009057">
    <property type="entry name" value="Homeodomain-like_sf"/>
</dbReference>
<dbReference type="PANTHER" id="PTHR19303">
    <property type="entry name" value="TRANSPOSON"/>
    <property type="match status" value="1"/>
</dbReference>